<gene>
    <name evidence="2" type="ORF">H1R20_g12889</name>
</gene>
<comment type="caution">
    <text evidence="2">The sequence shown here is derived from an EMBL/GenBank/DDBJ whole genome shotgun (WGS) entry which is preliminary data.</text>
</comment>
<protein>
    <submittedName>
        <fullName evidence="2">Uncharacterized protein</fullName>
    </submittedName>
</protein>
<reference evidence="2" key="1">
    <citation type="submission" date="2022-06" db="EMBL/GenBank/DDBJ databases">
        <title>Genome Sequence of Candolleomyces eurysporus.</title>
        <authorList>
            <person name="Buettner E."/>
        </authorList>
    </citation>
    <scope>NUCLEOTIDE SEQUENCE</scope>
    <source>
        <strain evidence="2">VTCC 930004</strain>
    </source>
</reference>
<feature type="compositionally biased region" description="Acidic residues" evidence="1">
    <location>
        <begin position="125"/>
        <end position="135"/>
    </location>
</feature>
<evidence type="ECO:0000313" key="2">
    <source>
        <dbReference type="EMBL" id="KAJ2924202.1"/>
    </source>
</evidence>
<dbReference type="EMBL" id="JANBPK010001238">
    <property type="protein sequence ID" value="KAJ2924202.1"/>
    <property type="molecule type" value="Genomic_DNA"/>
</dbReference>
<feature type="region of interest" description="Disordered" evidence="1">
    <location>
        <begin position="16"/>
        <end position="85"/>
    </location>
</feature>
<feature type="compositionally biased region" description="Basic and acidic residues" evidence="1">
    <location>
        <begin position="65"/>
        <end position="75"/>
    </location>
</feature>
<proteinExistence type="predicted"/>
<organism evidence="2 3">
    <name type="scientific">Candolleomyces eurysporus</name>
    <dbReference type="NCBI Taxonomy" id="2828524"/>
    <lineage>
        <taxon>Eukaryota</taxon>
        <taxon>Fungi</taxon>
        <taxon>Dikarya</taxon>
        <taxon>Basidiomycota</taxon>
        <taxon>Agaricomycotina</taxon>
        <taxon>Agaricomycetes</taxon>
        <taxon>Agaricomycetidae</taxon>
        <taxon>Agaricales</taxon>
        <taxon>Agaricineae</taxon>
        <taxon>Psathyrellaceae</taxon>
        <taxon>Candolleomyces</taxon>
    </lineage>
</organism>
<evidence type="ECO:0000256" key="1">
    <source>
        <dbReference type="SAM" id="MobiDB-lite"/>
    </source>
</evidence>
<dbReference type="AlphaFoldDB" id="A0A9W8MBZ7"/>
<sequence length="135" mass="14965">MEIGVYTGARAKRPAFLSLLNHNHHEPSPPPPSSSPTRRSGTASGLPDNDGSWKRLYLGQLKESSSTKRKDKDNRVSSTQQLGRGLRRIGDLYMDLPGAIRLSDQYLVNEEADVTNPPLDPEGRVDEDELEARRG</sequence>
<name>A0A9W8MBZ7_9AGAR</name>
<evidence type="ECO:0000313" key="3">
    <source>
        <dbReference type="Proteomes" id="UP001140091"/>
    </source>
</evidence>
<accession>A0A9W8MBZ7</accession>
<feature type="region of interest" description="Disordered" evidence="1">
    <location>
        <begin position="111"/>
        <end position="135"/>
    </location>
</feature>
<feature type="non-terminal residue" evidence="2">
    <location>
        <position position="1"/>
    </location>
</feature>
<keyword evidence="3" id="KW-1185">Reference proteome</keyword>
<dbReference type="Proteomes" id="UP001140091">
    <property type="component" value="Unassembled WGS sequence"/>
</dbReference>